<name>A0A840VGI7_9BACT</name>
<organism evidence="1 2">
    <name type="scientific">Haloferula luteola</name>
    <dbReference type="NCBI Taxonomy" id="595692"/>
    <lineage>
        <taxon>Bacteria</taxon>
        <taxon>Pseudomonadati</taxon>
        <taxon>Verrucomicrobiota</taxon>
        <taxon>Verrucomicrobiia</taxon>
        <taxon>Verrucomicrobiales</taxon>
        <taxon>Verrucomicrobiaceae</taxon>
        <taxon>Haloferula</taxon>
    </lineage>
</organism>
<evidence type="ECO:0000313" key="1">
    <source>
        <dbReference type="EMBL" id="MBB5353708.1"/>
    </source>
</evidence>
<sequence>MPSRDDVQYAMETTRVLLTPDRRIDTFGDTSFEFLVLSEPMDSVGTVCVRTGSLEAVRPRLVRPDRFDSIEMEGFDERARERFDRLVSKMREAGHSLAFLQYGFRFSRGKVVEERVHTSLDEVRAQVLEDARKRGNPALAIIEGVDDVWEVSLFKFVLEMIEHSMPINGFDFQRRGLL</sequence>
<comment type="caution">
    <text evidence="1">The sequence shown here is derived from an EMBL/GenBank/DDBJ whole genome shotgun (WGS) entry which is preliminary data.</text>
</comment>
<dbReference type="Proteomes" id="UP000557717">
    <property type="component" value="Unassembled WGS sequence"/>
</dbReference>
<dbReference type="EMBL" id="JACHFD010000033">
    <property type="protein sequence ID" value="MBB5353708.1"/>
    <property type="molecule type" value="Genomic_DNA"/>
</dbReference>
<dbReference type="RefSeq" id="WP_184021974.1">
    <property type="nucleotide sequence ID" value="NZ_JACHFD010000033.1"/>
</dbReference>
<keyword evidence="2" id="KW-1185">Reference proteome</keyword>
<dbReference type="AlphaFoldDB" id="A0A840VGI7"/>
<proteinExistence type="predicted"/>
<evidence type="ECO:0000313" key="2">
    <source>
        <dbReference type="Proteomes" id="UP000557717"/>
    </source>
</evidence>
<reference evidence="1 2" key="1">
    <citation type="submission" date="2020-08" db="EMBL/GenBank/DDBJ databases">
        <title>Genomic Encyclopedia of Type Strains, Phase IV (KMG-IV): sequencing the most valuable type-strain genomes for metagenomic binning, comparative biology and taxonomic classification.</title>
        <authorList>
            <person name="Goeker M."/>
        </authorList>
    </citation>
    <scope>NUCLEOTIDE SEQUENCE [LARGE SCALE GENOMIC DNA]</scope>
    <source>
        <strain evidence="1 2">YC6886</strain>
    </source>
</reference>
<protein>
    <submittedName>
        <fullName evidence="1">Uncharacterized protein</fullName>
    </submittedName>
</protein>
<gene>
    <name evidence="1" type="ORF">HNR46_003969</name>
</gene>
<accession>A0A840VGI7</accession>